<gene>
    <name evidence="1" type="ORF">JMN32_03540</name>
</gene>
<dbReference type="Proteomes" id="UP000614216">
    <property type="component" value="Unassembled WGS sequence"/>
</dbReference>
<dbReference type="AlphaFoldDB" id="A0A937FTE4"/>
<dbReference type="EMBL" id="JAEUGD010000007">
    <property type="protein sequence ID" value="MBL6445364.1"/>
    <property type="molecule type" value="Genomic_DNA"/>
</dbReference>
<reference evidence="1" key="1">
    <citation type="submission" date="2021-01" db="EMBL/GenBank/DDBJ databases">
        <title>Fulvivirga kasyanovii gen. nov., sp nov., a novel member of the phylum Bacteroidetes isolated from seawater in a mussel farm.</title>
        <authorList>
            <person name="Zhao L.-H."/>
            <person name="Wang Z.-J."/>
        </authorList>
    </citation>
    <scope>NUCLEOTIDE SEQUENCE</scope>
    <source>
        <strain evidence="1">29W222</strain>
    </source>
</reference>
<protein>
    <submittedName>
        <fullName evidence="1">Uncharacterized protein</fullName>
    </submittedName>
</protein>
<organism evidence="1 2">
    <name type="scientific">Fulvivirga marina</name>
    <dbReference type="NCBI Taxonomy" id="2494733"/>
    <lineage>
        <taxon>Bacteria</taxon>
        <taxon>Pseudomonadati</taxon>
        <taxon>Bacteroidota</taxon>
        <taxon>Cytophagia</taxon>
        <taxon>Cytophagales</taxon>
        <taxon>Fulvivirgaceae</taxon>
        <taxon>Fulvivirga</taxon>
    </lineage>
</organism>
<sequence>MERKKASWEESIERYKQLLEEVKDLIHHNTILAEYYKITNKRFAYLIYEHNLYEIMDESNKLKDYERNFQFMHFSLKGQVELLYHLQQELTDLLIKDPSNCPDN</sequence>
<evidence type="ECO:0000313" key="1">
    <source>
        <dbReference type="EMBL" id="MBL6445364.1"/>
    </source>
</evidence>
<keyword evidence="2" id="KW-1185">Reference proteome</keyword>
<accession>A0A937FTE4</accession>
<evidence type="ECO:0000313" key="2">
    <source>
        <dbReference type="Proteomes" id="UP000614216"/>
    </source>
</evidence>
<proteinExistence type="predicted"/>
<comment type="caution">
    <text evidence="1">The sequence shown here is derived from an EMBL/GenBank/DDBJ whole genome shotgun (WGS) entry which is preliminary data.</text>
</comment>
<name>A0A937FTE4_9BACT</name>
<dbReference type="RefSeq" id="WP_202854913.1">
    <property type="nucleotide sequence ID" value="NZ_JAEUGD010000007.1"/>
</dbReference>